<dbReference type="Proteomes" id="UP000095751">
    <property type="component" value="Unassembled WGS sequence"/>
</dbReference>
<dbReference type="AlphaFoldDB" id="A0A1E7EL03"/>
<evidence type="ECO:0000313" key="2">
    <source>
        <dbReference type="Proteomes" id="UP000095751"/>
    </source>
</evidence>
<dbReference type="OrthoDB" id="55579at2759"/>
<sequence length="300" mass="32802">MSSKTPLLAETLLLLNNQKYNNDESSSSSSSKNQDSITIASTTVAEVEVEVETSPLLSSLLSEMLITSLASYSVYELLGNLLTQYEWVQTWRYVWPLFIGLYYICFDGGGRLAASASALVLPSVSIPRTLSRRIVPPFLSLLQKEEQEQQTTAEIEKEDILINTTGTSTTAITTDLLLQVFKITCGIGLFVGGFADAFLPVWMTGPNFITNAGLAPDCAILLLLMNIIEVVVFQQQQQQIIMSIIPTTPSTLSSSSTPTSLPLLLLRITLWAELYKLGESSIDEIISSTSSIFVSILIVN</sequence>
<dbReference type="EMBL" id="KV784407">
    <property type="protein sequence ID" value="OEU06564.1"/>
    <property type="molecule type" value="Genomic_DNA"/>
</dbReference>
<proteinExistence type="predicted"/>
<evidence type="ECO:0000313" key="1">
    <source>
        <dbReference type="EMBL" id="OEU06564.1"/>
    </source>
</evidence>
<organism evidence="1 2">
    <name type="scientific">Fragilariopsis cylindrus CCMP1102</name>
    <dbReference type="NCBI Taxonomy" id="635003"/>
    <lineage>
        <taxon>Eukaryota</taxon>
        <taxon>Sar</taxon>
        <taxon>Stramenopiles</taxon>
        <taxon>Ochrophyta</taxon>
        <taxon>Bacillariophyta</taxon>
        <taxon>Bacillariophyceae</taxon>
        <taxon>Bacillariophycidae</taxon>
        <taxon>Bacillariales</taxon>
        <taxon>Bacillariaceae</taxon>
        <taxon>Fragilariopsis</taxon>
    </lineage>
</organism>
<dbReference type="KEGG" id="fcy:FRACYDRAFT_254423"/>
<name>A0A1E7EL03_9STRA</name>
<gene>
    <name evidence="1" type="ORF">FRACYDRAFT_254423</name>
</gene>
<dbReference type="InParanoid" id="A0A1E7EL03"/>
<protein>
    <submittedName>
        <fullName evidence="1">Uncharacterized protein</fullName>
    </submittedName>
</protein>
<accession>A0A1E7EL03</accession>
<keyword evidence="2" id="KW-1185">Reference proteome</keyword>
<reference evidence="1 2" key="1">
    <citation type="submission" date="2016-09" db="EMBL/GenBank/DDBJ databases">
        <title>Extensive genetic diversity and differential bi-allelic expression allows diatom success in the polar Southern Ocean.</title>
        <authorList>
            <consortium name="DOE Joint Genome Institute"/>
            <person name="Mock T."/>
            <person name="Otillar R.P."/>
            <person name="Strauss J."/>
            <person name="Dupont C."/>
            <person name="Frickenhaus S."/>
            <person name="Maumus F."/>
            <person name="Mcmullan M."/>
            <person name="Sanges R."/>
            <person name="Schmutz J."/>
            <person name="Toseland A."/>
            <person name="Valas R."/>
            <person name="Veluchamy A."/>
            <person name="Ward B.J."/>
            <person name="Allen A."/>
            <person name="Barry K."/>
            <person name="Falciatore A."/>
            <person name="Ferrante M."/>
            <person name="Fortunato A.E."/>
            <person name="Gloeckner G."/>
            <person name="Gruber A."/>
            <person name="Hipkin R."/>
            <person name="Janech M."/>
            <person name="Kroth P."/>
            <person name="Leese F."/>
            <person name="Lindquist E."/>
            <person name="Lyon B.R."/>
            <person name="Martin J."/>
            <person name="Mayer C."/>
            <person name="Parker M."/>
            <person name="Quesneville H."/>
            <person name="Raymond J."/>
            <person name="Uhlig C."/>
            <person name="Valentin K.U."/>
            <person name="Worden A.Z."/>
            <person name="Armbrust E.V."/>
            <person name="Bowler C."/>
            <person name="Green B."/>
            <person name="Moulton V."/>
            <person name="Van Oosterhout C."/>
            <person name="Grigoriev I."/>
        </authorList>
    </citation>
    <scope>NUCLEOTIDE SEQUENCE [LARGE SCALE GENOMIC DNA]</scope>
    <source>
        <strain evidence="1 2">CCMP1102</strain>
    </source>
</reference>